<name>A0ABM7KZV7_9HELI</name>
<gene>
    <name evidence="1" type="ORF">NHP190020_10560</name>
</gene>
<reference evidence="1 2" key="1">
    <citation type="submission" date="2020-04" db="EMBL/GenBank/DDBJ databases">
        <title>Genomic analysis of gastric non-Helicobacter pylori Helicobacters isolated in Japan.</title>
        <authorList>
            <person name="Suzuki M."/>
            <person name="Rimbara E."/>
        </authorList>
    </citation>
    <scope>NUCLEOTIDE SEQUENCE [LARGE SCALE GENOMIC DNA]</scope>
    <source>
        <strain evidence="1 2">NHP19-0020</strain>
    </source>
</reference>
<sequence length="61" mass="7491">MDDLYNKAFKFAQRELKEVYKEKSEVIKEDINNQIQTIKEIMENPSLKKKDVSRVRRRDFR</sequence>
<dbReference type="RefSeq" id="WP_040499129.1">
    <property type="nucleotide sequence ID" value="NZ_AP023036.1"/>
</dbReference>
<organism evidence="1 2">
    <name type="scientific">Helicobacter suis</name>
    <dbReference type="NCBI Taxonomy" id="104628"/>
    <lineage>
        <taxon>Bacteria</taxon>
        <taxon>Pseudomonadati</taxon>
        <taxon>Campylobacterota</taxon>
        <taxon>Epsilonproteobacteria</taxon>
        <taxon>Campylobacterales</taxon>
        <taxon>Helicobacteraceae</taxon>
        <taxon>Helicobacter</taxon>
    </lineage>
</organism>
<evidence type="ECO:0000313" key="2">
    <source>
        <dbReference type="Proteomes" id="UP000509742"/>
    </source>
</evidence>
<protein>
    <submittedName>
        <fullName evidence="1">Uncharacterized protein</fullName>
    </submittedName>
</protein>
<proteinExistence type="predicted"/>
<dbReference type="Proteomes" id="UP000509742">
    <property type="component" value="Chromosome"/>
</dbReference>
<dbReference type="GeneID" id="56928502"/>
<evidence type="ECO:0000313" key="1">
    <source>
        <dbReference type="EMBL" id="BCD46017.1"/>
    </source>
</evidence>
<accession>A0ABM7KZV7</accession>
<keyword evidence="2" id="KW-1185">Reference proteome</keyword>
<dbReference type="EMBL" id="AP023036">
    <property type="protein sequence ID" value="BCD46017.1"/>
    <property type="molecule type" value="Genomic_DNA"/>
</dbReference>